<sequence>MSNLVTVDNLTIPGILNNISFAIAPGERVGLIGESGSGKSMTAMTIMGLLHPSLDVQGTVLVKGQEPSRALRGNTVAMIFQEPMTALDPLMSVEKQVAEACGLARARELLHEVGITRTGAYPHELSGGQRQRVLIALAIAGDPDLLICDEPTTALDVTVQRQILVLLDRLVRERGMALLFITHDLGVIRQMTDRILVLRKGEIVDPDANLDTPATDYTAQLVAASRPGAPAAVRPVGEPIIRLENLTWRRGDTLALDDVSLTIQRGERIGIVGGSGSGKTSMLRLIAGLNEPDSGSVTVDGGIQMVFQDPYSSLNPRRRVADSIREAGVSRTRADEALAQVGLDGVGARYPHEFSGGQRQRISIARAAAPRPEILIADEPVSALDVSVRAQVLELIDDLVVNDDLTLIFVSHDLSVVRQVCPTIAVLHEGRLVETGPTEQVWENPQHEYTRSLLRAIPTL</sequence>
<feature type="domain" description="ABC transporter" evidence="5">
    <location>
        <begin position="1"/>
        <end position="225"/>
    </location>
</feature>
<protein>
    <submittedName>
        <fullName evidence="6">ABC transporter ATP-binding protein</fullName>
    </submittedName>
</protein>
<dbReference type="InterPro" id="IPR017871">
    <property type="entry name" value="ABC_transporter-like_CS"/>
</dbReference>
<evidence type="ECO:0000256" key="2">
    <source>
        <dbReference type="ARBA" id="ARBA00022448"/>
    </source>
</evidence>
<dbReference type="InterPro" id="IPR003439">
    <property type="entry name" value="ABC_transporter-like_ATP-bd"/>
</dbReference>
<dbReference type="GO" id="GO:0005524">
    <property type="term" value="F:ATP binding"/>
    <property type="evidence" value="ECO:0007669"/>
    <property type="project" value="UniProtKB-KW"/>
</dbReference>
<dbReference type="InterPro" id="IPR003593">
    <property type="entry name" value="AAA+_ATPase"/>
</dbReference>
<dbReference type="SUPFAM" id="SSF52540">
    <property type="entry name" value="P-loop containing nucleoside triphosphate hydrolases"/>
    <property type="match status" value="2"/>
</dbReference>
<dbReference type="AlphaFoldDB" id="A0A2N6T7L0"/>
<dbReference type="GO" id="GO:0016887">
    <property type="term" value="F:ATP hydrolysis activity"/>
    <property type="evidence" value="ECO:0007669"/>
    <property type="project" value="InterPro"/>
</dbReference>
<dbReference type="Proteomes" id="UP000235836">
    <property type="component" value="Unassembled WGS sequence"/>
</dbReference>
<dbReference type="InterPro" id="IPR050319">
    <property type="entry name" value="ABC_transp_ATP-bind"/>
</dbReference>
<evidence type="ECO:0000256" key="4">
    <source>
        <dbReference type="ARBA" id="ARBA00022840"/>
    </source>
</evidence>
<dbReference type="EMBL" id="PNHG01000001">
    <property type="protein sequence ID" value="PMC65316.1"/>
    <property type="molecule type" value="Genomic_DNA"/>
</dbReference>
<reference evidence="6 7" key="1">
    <citation type="submission" date="2017-09" db="EMBL/GenBank/DDBJ databases">
        <title>Bacterial strain isolated from the female urinary microbiota.</title>
        <authorList>
            <person name="Thomas-White K."/>
            <person name="Kumar N."/>
            <person name="Forster S."/>
            <person name="Putonti C."/>
            <person name="Lawley T."/>
            <person name="Wolfe A.J."/>
        </authorList>
    </citation>
    <scope>NUCLEOTIDE SEQUENCE [LARGE SCALE GENOMIC DNA]</scope>
    <source>
        <strain evidence="6 7">UMB0792</strain>
    </source>
</reference>
<dbReference type="Pfam" id="PF08352">
    <property type="entry name" value="oligo_HPY"/>
    <property type="match status" value="1"/>
</dbReference>
<comment type="similarity">
    <text evidence="1">Belongs to the ABC transporter superfamily.</text>
</comment>
<feature type="domain" description="ABC transporter" evidence="5">
    <location>
        <begin position="241"/>
        <end position="454"/>
    </location>
</feature>
<dbReference type="GO" id="GO:0055085">
    <property type="term" value="P:transmembrane transport"/>
    <property type="evidence" value="ECO:0007669"/>
    <property type="project" value="UniProtKB-ARBA"/>
</dbReference>
<evidence type="ECO:0000313" key="7">
    <source>
        <dbReference type="Proteomes" id="UP000235836"/>
    </source>
</evidence>
<keyword evidence="3" id="KW-0547">Nucleotide-binding</keyword>
<keyword evidence="4 6" id="KW-0067">ATP-binding</keyword>
<dbReference type="InterPro" id="IPR013563">
    <property type="entry name" value="Oligopep_ABC_C"/>
</dbReference>
<dbReference type="Gene3D" id="3.40.50.300">
    <property type="entry name" value="P-loop containing nucleotide triphosphate hydrolases"/>
    <property type="match status" value="2"/>
</dbReference>
<evidence type="ECO:0000256" key="1">
    <source>
        <dbReference type="ARBA" id="ARBA00005417"/>
    </source>
</evidence>
<keyword evidence="7" id="KW-1185">Reference proteome</keyword>
<dbReference type="PANTHER" id="PTHR43776:SF7">
    <property type="entry name" value="D,D-DIPEPTIDE TRANSPORT ATP-BINDING PROTEIN DDPF-RELATED"/>
    <property type="match status" value="1"/>
</dbReference>
<proteinExistence type="inferred from homology"/>
<evidence type="ECO:0000313" key="6">
    <source>
        <dbReference type="EMBL" id="PMC65316.1"/>
    </source>
</evidence>
<dbReference type="PANTHER" id="PTHR43776">
    <property type="entry name" value="TRANSPORT ATP-BINDING PROTEIN"/>
    <property type="match status" value="1"/>
</dbReference>
<dbReference type="PROSITE" id="PS50893">
    <property type="entry name" value="ABC_TRANSPORTER_2"/>
    <property type="match status" value="2"/>
</dbReference>
<dbReference type="CDD" id="cd03257">
    <property type="entry name" value="ABC_NikE_OppD_transporters"/>
    <property type="match status" value="2"/>
</dbReference>
<dbReference type="InterPro" id="IPR027417">
    <property type="entry name" value="P-loop_NTPase"/>
</dbReference>
<dbReference type="RefSeq" id="WP_102723101.1">
    <property type="nucleotide sequence ID" value="NZ_PNHG01000001.1"/>
</dbReference>
<keyword evidence="2" id="KW-0813">Transport</keyword>
<organism evidence="6 7">
    <name type="scientific">Corynebacterium tuscaniense</name>
    <dbReference type="NCBI Taxonomy" id="302449"/>
    <lineage>
        <taxon>Bacteria</taxon>
        <taxon>Bacillati</taxon>
        <taxon>Actinomycetota</taxon>
        <taxon>Actinomycetes</taxon>
        <taxon>Mycobacteriales</taxon>
        <taxon>Corynebacteriaceae</taxon>
        <taxon>Corynebacterium</taxon>
    </lineage>
</organism>
<evidence type="ECO:0000256" key="3">
    <source>
        <dbReference type="ARBA" id="ARBA00022741"/>
    </source>
</evidence>
<dbReference type="PROSITE" id="PS00211">
    <property type="entry name" value="ABC_TRANSPORTER_1"/>
    <property type="match status" value="2"/>
</dbReference>
<dbReference type="GO" id="GO:0015833">
    <property type="term" value="P:peptide transport"/>
    <property type="evidence" value="ECO:0007669"/>
    <property type="project" value="InterPro"/>
</dbReference>
<name>A0A2N6T7L0_9CORY</name>
<evidence type="ECO:0000259" key="5">
    <source>
        <dbReference type="PROSITE" id="PS50893"/>
    </source>
</evidence>
<gene>
    <name evidence="6" type="ORF">CJ203_00030</name>
</gene>
<comment type="caution">
    <text evidence="6">The sequence shown here is derived from an EMBL/GenBank/DDBJ whole genome shotgun (WGS) entry which is preliminary data.</text>
</comment>
<accession>A0A2N6T7L0</accession>
<dbReference type="Pfam" id="PF00005">
    <property type="entry name" value="ABC_tran"/>
    <property type="match status" value="2"/>
</dbReference>
<dbReference type="SMART" id="SM00382">
    <property type="entry name" value="AAA"/>
    <property type="match status" value="2"/>
</dbReference>